<keyword evidence="4 10" id="KW-0597">Phosphoprotein</keyword>
<dbReference type="PANTHER" id="PTHR42713">
    <property type="entry name" value="HISTIDINE KINASE-RELATED"/>
    <property type="match status" value="1"/>
</dbReference>
<proteinExistence type="predicted"/>
<dbReference type="GO" id="GO:0005737">
    <property type="term" value="C:cytoplasm"/>
    <property type="evidence" value="ECO:0007669"/>
    <property type="project" value="UniProtKB-SubCell"/>
</dbReference>
<keyword evidence="5" id="KW-0902">Two-component regulatory system</keyword>
<dbReference type="GO" id="GO:0043565">
    <property type="term" value="F:sequence-specific DNA binding"/>
    <property type="evidence" value="ECO:0007669"/>
    <property type="project" value="InterPro"/>
</dbReference>
<sequence length="541" mass="60602">MYTLITADDETDKLEALRDLFDWAAYGIQIVGEASDGQEALDLLLRLRPDLCIIDIRMPKLSGLDAIRNASAQGVKTKFIVFSGYDDFDYARQAVQLQIVEYLLKPCRCEEVVQAVQKAITLVREEQQQEALQTQYQFLCAQNQERAKEQFLQELLAGQKAADTAQPRCLQTFGLEPLLSCYAVCCLDFVGQQAEDSPPAQAFLAAAKKAVCKMAHSEAVLWKERVVLLLFLDPITEKFTSFQNLLFHLLESAGSDCHTPCVIGVSDLKSSSGALHEAYTEAEKAAGLAAFDEIHGIRYYAELQNSNKKTADTGKREQEVIDAVLNRAEKLPSAVDHFFSCCTLRSPASKQVVQETASTLVCSIFKTCLEHNMVFNLFSKMLSDTIETISGASTMREIKDAVLCFARSVSQSFTGNKQISAFASAAVAYIRKNYAQKITLKQTAEDLHISPAYLSMLFKQQTGMNFIEYLNRYRIQKAKEYLHNVDSKIYEVADKIGIQDEKYFHSLFKRYTGQTATQYRDSLLCSRTGTPAVPEEFSARL</sequence>
<evidence type="ECO:0000313" key="14">
    <source>
        <dbReference type="Proteomes" id="UP001300604"/>
    </source>
</evidence>
<reference evidence="13" key="2">
    <citation type="submission" date="2024-06" db="EMBL/GenBank/DDBJ databases">
        <title>Caproicibacterium argilliputei sp. nov, a novel caproic acid producing anaerobic bacterium isolated from pit mud.</title>
        <authorList>
            <person name="Xia S."/>
        </authorList>
    </citation>
    <scope>NUCLEOTIDE SEQUENCE</scope>
    <source>
        <strain evidence="13">ZCY20-5</strain>
    </source>
</reference>
<feature type="domain" description="HTH araC/xylS-type" evidence="11">
    <location>
        <begin position="424"/>
        <end position="522"/>
    </location>
</feature>
<dbReference type="KEGG" id="carl:PXC00_04835"/>
<evidence type="ECO:0000256" key="4">
    <source>
        <dbReference type="ARBA" id="ARBA00022553"/>
    </source>
</evidence>
<evidence type="ECO:0000259" key="12">
    <source>
        <dbReference type="PROSITE" id="PS50110"/>
    </source>
</evidence>
<evidence type="ECO:0000256" key="2">
    <source>
        <dbReference type="ARBA" id="ARBA00018672"/>
    </source>
</evidence>
<dbReference type="Gene3D" id="1.10.10.60">
    <property type="entry name" value="Homeodomain-like"/>
    <property type="match status" value="2"/>
</dbReference>
<keyword evidence="7" id="KW-0238">DNA-binding</keyword>
<name>A0AA97DCY0_9FIRM</name>
<dbReference type="InterPro" id="IPR051552">
    <property type="entry name" value="HptR"/>
</dbReference>
<dbReference type="InterPro" id="IPR011006">
    <property type="entry name" value="CheY-like_superfamily"/>
</dbReference>
<evidence type="ECO:0000256" key="6">
    <source>
        <dbReference type="ARBA" id="ARBA00023015"/>
    </source>
</evidence>
<evidence type="ECO:0000256" key="1">
    <source>
        <dbReference type="ARBA" id="ARBA00004496"/>
    </source>
</evidence>
<evidence type="ECO:0000259" key="11">
    <source>
        <dbReference type="PROSITE" id="PS01124"/>
    </source>
</evidence>
<dbReference type="Proteomes" id="UP001300604">
    <property type="component" value="Chromosome"/>
</dbReference>
<evidence type="ECO:0000256" key="8">
    <source>
        <dbReference type="ARBA" id="ARBA00023163"/>
    </source>
</evidence>
<dbReference type="PROSITE" id="PS00041">
    <property type="entry name" value="HTH_ARAC_FAMILY_1"/>
    <property type="match status" value="1"/>
</dbReference>
<dbReference type="SMART" id="SM00448">
    <property type="entry name" value="REC"/>
    <property type="match status" value="1"/>
</dbReference>
<evidence type="ECO:0000256" key="9">
    <source>
        <dbReference type="ARBA" id="ARBA00024867"/>
    </source>
</evidence>
<dbReference type="SMART" id="SM00342">
    <property type="entry name" value="HTH_ARAC"/>
    <property type="match status" value="1"/>
</dbReference>
<reference evidence="13" key="1">
    <citation type="submission" date="2023-09" db="EMBL/GenBank/DDBJ databases">
        <authorList>
            <person name="Zeng C."/>
        </authorList>
    </citation>
    <scope>NUCLEOTIDE SEQUENCE</scope>
    <source>
        <strain evidence="13">ZCY20-5</strain>
    </source>
</reference>
<dbReference type="CDD" id="cd17536">
    <property type="entry name" value="REC_YesN-like"/>
    <property type="match status" value="1"/>
</dbReference>
<keyword evidence="3" id="KW-0963">Cytoplasm</keyword>
<dbReference type="InterPro" id="IPR009057">
    <property type="entry name" value="Homeodomain-like_sf"/>
</dbReference>
<evidence type="ECO:0000256" key="10">
    <source>
        <dbReference type="PROSITE-ProRule" id="PRU00169"/>
    </source>
</evidence>
<feature type="modified residue" description="4-aspartylphosphate" evidence="10">
    <location>
        <position position="55"/>
    </location>
</feature>
<dbReference type="EMBL" id="CP135996">
    <property type="protein sequence ID" value="WOC33205.1"/>
    <property type="molecule type" value="Genomic_DNA"/>
</dbReference>
<dbReference type="InterPro" id="IPR001789">
    <property type="entry name" value="Sig_transdc_resp-reg_receiver"/>
</dbReference>
<evidence type="ECO:0000256" key="7">
    <source>
        <dbReference type="ARBA" id="ARBA00023125"/>
    </source>
</evidence>
<keyword evidence="6" id="KW-0805">Transcription regulation</keyword>
<dbReference type="SUPFAM" id="SSF46689">
    <property type="entry name" value="Homeodomain-like"/>
    <property type="match status" value="2"/>
</dbReference>
<evidence type="ECO:0000313" key="13">
    <source>
        <dbReference type="EMBL" id="WOC33205.1"/>
    </source>
</evidence>
<feature type="domain" description="Response regulatory" evidence="12">
    <location>
        <begin position="3"/>
        <end position="120"/>
    </location>
</feature>
<dbReference type="GO" id="GO:0003700">
    <property type="term" value="F:DNA-binding transcription factor activity"/>
    <property type="evidence" value="ECO:0007669"/>
    <property type="project" value="InterPro"/>
</dbReference>
<dbReference type="Pfam" id="PF00072">
    <property type="entry name" value="Response_reg"/>
    <property type="match status" value="1"/>
</dbReference>
<dbReference type="PANTHER" id="PTHR42713:SF3">
    <property type="entry name" value="TRANSCRIPTIONAL REGULATORY PROTEIN HPTR"/>
    <property type="match status" value="1"/>
</dbReference>
<dbReference type="RefSeq" id="WP_275844425.1">
    <property type="nucleotide sequence ID" value="NZ_CP135996.1"/>
</dbReference>
<dbReference type="AlphaFoldDB" id="A0AA97DCY0"/>
<dbReference type="SUPFAM" id="SSF52172">
    <property type="entry name" value="CheY-like"/>
    <property type="match status" value="1"/>
</dbReference>
<dbReference type="GO" id="GO:0000160">
    <property type="term" value="P:phosphorelay signal transduction system"/>
    <property type="evidence" value="ECO:0007669"/>
    <property type="project" value="UniProtKB-KW"/>
</dbReference>
<keyword evidence="8" id="KW-0804">Transcription</keyword>
<comment type="subcellular location">
    <subcellularLocation>
        <location evidence="1">Cytoplasm</location>
    </subcellularLocation>
</comment>
<evidence type="ECO:0000256" key="3">
    <source>
        <dbReference type="ARBA" id="ARBA00022490"/>
    </source>
</evidence>
<dbReference type="Gene3D" id="3.40.50.2300">
    <property type="match status" value="1"/>
</dbReference>
<accession>A0AA97DCY0</accession>
<organism evidence="13 14">
    <name type="scientific">Caproicibacterium argilliputei</name>
    <dbReference type="NCBI Taxonomy" id="3030016"/>
    <lineage>
        <taxon>Bacteria</taxon>
        <taxon>Bacillati</taxon>
        <taxon>Bacillota</taxon>
        <taxon>Clostridia</taxon>
        <taxon>Eubacteriales</taxon>
        <taxon>Oscillospiraceae</taxon>
        <taxon>Caproicibacterium</taxon>
    </lineage>
</organism>
<gene>
    <name evidence="13" type="ORF">PXC00_04835</name>
</gene>
<dbReference type="InterPro" id="IPR018060">
    <property type="entry name" value="HTH_AraC"/>
</dbReference>
<evidence type="ECO:0000256" key="5">
    <source>
        <dbReference type="ARBA" id="ARBA00023012"/>
    </source>
</evidence>
<keyword evidence="14" id="KW-1185">Reference proteome</keyword>
<dbReference type="InterPro" id="IPR018062">
    <property type="entry name" value="HTH_AraC-typ_CS"/>
</dbReference>
<comment type="function">
    <text evidence="9">May play the central regulatory role in sporulation. It may be an element of the effector pathway responsible for the activation of sporulation genes in response to nutritional stress. Spo0A may act in concert with spo0H (a sigma factor) to control the expression of some genes that are critical to the sporulation process.</text>
</comment>
<protein>
    <recommendedName>
        <fullName evidence="2">Stage 0 sporulation protein A homolog</fullName>
    </recommendedName>
</protein>
<dbReference type="PROSITE" id="PS50110">
    <property type="entry name" value="RESPONSE_REGULATORY"/>
    <property type="match status" value="1"/>
</dbReference>
<dbReference type="Pfam" id="PF12833">
    <property type="entry name" value="HTH_18"/>
    <property type="match status" value="1"/>
</dbReference>
<dbReference type="PROSITE" id="PS01124">
    <property type="entry name" value="HTH_ARAC_FAMILY_2"/>
    <property type="match status" value="1"/>
</dbReference>